<reference evidence="5" key="1">
    <citation type="journal article" date="2019" name="Int. J. Syst. Evol. Microbiol.">
        <title>The Global Catalogue of Microorganisms (GCM) 10K type strain sequencing project: providing services to taxonomists for standard genome sequencing and annotation.</title>
        <authorList>
            <consortium name="The Broad Institute Genomics Platform"/>
            <consortium name="The Broad Institute Genome Sequencing Center for Infectious Disease"/>
            <person name="Wu L."/>
            <person name="Ma J."/>
        </authorList>
    </citation>
    <scope>NUCLEOTIDE SEQUENCE [LARGE SCALE GENOMIC DNA]</scope>
    <source>
        <strain evidence="5">JCM 13595</strain>
    </source>
</reference>
<dbReference type="PANTHER" id="PTHR33376:SF7">
    <property type="entry name" value="C4-DICARBOXYLATE-BINDING PROTEIN DCTB"/>
    <property type="match status" value="1"/>
</dbReference>
<gene>
    <name evidence="4" type="ORF">GCM10009720_23180</name>
</gene>
<dbReference type="Pfam" id="PF03480">
    <property type="entry name" value="DctP"/>
    <property type="match status" value="1"/>
</dbReference>
<dbReference type="InterPro" id="IPR038404">
    <property type="entry name" value="TRAP_DctP_sf"/>
</dbReference>
<dbReference type="InterPro" id="IPR018389">
    <property type="entry name" value="DctP_fam"/>
</dbReference>
<comment type="caution">
    <text evidence="4">The sequence shown here is derived from an EMBL/GenBank/DDBJ whole genome shotgun (WGS) entry which is preliminary data.</text>
</comment>
<dbReference type="RefSeq" id="WP_343958822.1">
    <property type="nucleotide sequence ID" value="NZ_BAAAMN010000048.1"/>
</dbReference>
<keyword evidence="3" id="KW-0732">Signal</keyword>
<comment type="similarity">
    <text evidence="1">Belongs to the bacterial solute-binding protein 7 family.</text>
</comment>
<keyword evidence="2" id="KW-0813">Transport</keyword>
<evidence type="ECO:0000313" key="4">
    <source>
        <dbReference type="EMBL" id="GAA2041957.1"/>
    </source>
</evidence>
<dbReference type="Gene3D" id="3.40.190.170">
    <property type="entry name" value="Bacterial extracellular solute-binding protein, family 7"/>
    <property type="match status" value="1"/>
</dbReference>
<accession>A0ABP5GB00</accession>
<evidence type="ECO:0000256" key="3">
    <source>
        <dbReference type="ARBA" id="ARBA00022729"/>
    </source>
</evidence>
<organism evidence="4 5">
    <name type="scientific">Yaniella flava</name>
    <dbReference type="NCBI Taxonomy" id="287930"/>
    <lineage>
        <taxon>Bacteria</taxon>
        <taxon>Bacillati</taxon>
        <taxon>Actinomycetota</taxon>
        <taxon>Actinomycetes</taxon>
        <taxon>Micrococcales</taxon>
        <taxon>Micrococcaceae</taxon>
        <taxon>Yaniella</taxon>
    </lineage>
</organism>
<keyword evidence="5" id="KW-1185">Reference proteome</keyword>
<dbReference type="EMBL" id="BAAAMN010000048">
    <property type="protein sequence ID" value="GAA2041957.1"/>
    <property type="molecule type" value="Genomic_DNA"/>
</dbReference>
<protein>
    <submittedName>
        <fullName evidence="4">Sialic acid TRAP transporter substrate-binding protein SiaP</fullName>
    </submittedName>
</protein>
<dbReference type="Proteomes" id="UP001501461">
    <property type="component" value="Unassembled WGS sequence"/>
</dbReference>
<name>A0ABP5GB00_9MICC</name>
<evidence type="ECO:0000256" key="2">
    <source>
        <dbReference type="ARBA" id="ARBA00022448"/>
    </source>
</evidence>
<dbReference type="NCBIfam" id="NF037995">
    <property type="entry name" value="TRAP_S1"/>
    <property type="match status" value="1"/>
</dbReference>
<dbReference type="PANTHER" id="PTHR33376">
    <property type="match status" value="1"/>
</dbReference>
<evidence type="ECO:0000256" key="1">
    <source>
        <dbReference type="ARBA" id="ARBA00009023"/>
    </source>
</evidence>
<evidence type="ECO:0000313" key="5">
    <source>
        <dbReference type="Proteomes" id="UP001501461"/>
    </source>
</evidence>
<sequence>MKQQHSWIAFGLGTALVGGTLLGIPSLHNMATEGSEQLSFASSYTLSHPHNTCGTALVQQQMNDTDVQIQPYPSSQLGGDTDRFTSMMNGDIDLDLQGSSALASVYEPIGVMDMAYVFDDPDHLFRWFDSDASDEVIGGFEEATGTKVLDVWYQGDRTFSANQPIREPSDLDGIRLRYPGSPAHLMSADAMGVEPVSIAVEEVYMALQQGIADGQENPIAYTAENSLDEVVDYVSLSRHAVGSQLVVVAGETWERLTADQQEQLQTAVTETRSENRACAEAGEEEVLTRWNEQGSPVVIEDVDRDAFREQALSYLEENLSDGELETLESIRSVSEQN</sequence>
<proteinExistence type="inferred from homology"/>